<dbReference type="EMBL" id="JAJSOF020000027">
    <property type="protein sequence ID" value="KAJ4433446.1"/>
    <property type="molecule type" value="Genomic_DNA"/>
</dbReference>
<keyword evidence="5" id="KW-1185">Reference proteome</keyword>
<feature type="transmembrane region" description="Helical" evidence="2">
    <location>
        <begin position="141"/>
        <end position="160"/>
    </location>
</feature>
<keyword evidence="2" id="KW-0472">Membrane</keyword>
<keyword evidence="2" id="KW-1133">Transmembrane helix</keyword>
<keyword evidence="2" id="KW-0812">Transmembrane</keyword>
<proteinExistence type="predicted"/>
<reference evidence="4 5" key="1">
    <citation type="journal article" date="2022" name="Allergy">
        <title>Genome assembly and annotation of Periplaneta americana reveal a comprehensive cockroach allergen profile.</title>
        <authorList>
            <person name="Wang L."/>
            <person name="Xiong Q."/>
            <person name="Saelim N."/>
            <person name="Wang L."/>
            <person name="Nong W."/>
            <person name="Wan A.T."/>
            <person name="Shi M."/>
            <person name="Liu X."/>
            <person name="Cao Q."/>
            <person name="Hui J.H.L."/>
            <person name="Sookrung N."/>
            <person name="Leung T.F."/>
            <person name="Tungtrongchitr A."/>
            <person name="Tsui S.K.W."/>
        </authorList>
    </citation>
    <scope>NUCLEOTIDE SEQUENCE [LARGE SCALE GENOMIC DNA]</scope>
    <source>
        <strain evidence="4">PWHHKU_190912</strain>
    </source>
</reference>
<evidence type="ECO:0000256" key="1">
    <source>
        <dbReference type="SAM" id="MobiDB-lite"/>
    </source>
</evidence>
<dbReference type="Proteomes" id="UP001148838">
    <property type="component" value="Unassembled WGS sequence"/>
</dbReference>
<organism evidence="4 5">
    <name type="scientific">Periplaneta americana</name>
    <name type="common">American cockroach</name>
    <name type="synonym">Blatta americana</name>
    <dbReference type="NCBI Taxonomy" id="6978"/>
    <lineage>
        <taxon>Eukaryota</taxon>
        <taxon>Metazoa</taxon>
        <taxon>Ecdysozoa</taxon>
        <taxon>Arthropoda</taxon>
        <taxon>Hexapoda</taxon>
        <taxon>Insecta</taxon>
        <taxon>Pterygota</taxon>
        <taxon>Neoptera</taxon>
        <taxon>Polyneoptera</taxon>
        <taxon>Dictyoptera</taxon>
        <taxon>Blattodea</taxon>
        <taxon>Blattoidea</taxon>
        <taxon>Blattidae</taxon>
        <taxon>Blattinae</taxon>
        <taxon>Periplaneta</taxon>
    </lineage>
</organism>
<evidence type="ECO:0000256" key="2">
    <source>
        <dbReference type="SAM" id="Phobius"/>
    </source>
</evidence>
<sequence length="278" mass="31655">MATAQERAQAIWWYAETNSVIQVQRNFRRVFQKDPPSRNTIKTWTVNITYGIMDLQLEFLMISERLCVRKGSILTRAVKEKYFTVADSTVVRATVPQTGRSQSPLGLLSNSVPSLSNRHSDVVFAVNVALLEAFRTLVVRYAADAILTSVMTCIVFLVVWKRRRDCLNSTRVVCLVSGFRLDMLQLLHRREIRTHDQRPARQQVARESTRAPRSTGGRRAAERGGCDTLFRGREGKVKQLVTEEKGPEKSGYPLSSRHLSTDRELSRNYGLVINTTRK</sequence>
<dbReference type="InterPro" id="IPR032135">
    <property type="entry name" value="DUF4817"/>
</dbReference>
<feature type="region of interest" description="Disordered" evidence="1">
    <location>
        <begin position="238"/>
        <end position="261"/>
    </location>
</feature>
<feature type="region of interest" description="Disordered" evidence="1">
    <location>
        <begin position="195"/>
        <end position="223"/>
    </location>
</feature>
<gene>
    <name evidence="4" type="ORF">ANN_15749</name>
</gene>
<protein>
    <recommendedName>
        <fullName evidence="3">DUF4817 domain-containing protein</fullName>
    </recommendedName>
</protein>
<evidence type="ECO:0000313" key="4">
    <source>
        <dbReference type="EMBL" id="KAJ4433446.1"/>
    </source>
</evidence>
<feature type="compositionally biased region" description="Basic and acidic residues" evidence="1">
    <location>
        <begin position="238"/>
        <end position="248"/>
    </location>
</feature>
<evidence type="ECO:0000259" key="3">
    <source>
        <dbReference type="Pfam" id="PF16087"/>
    </source>
</evidence>
<accession>A0ABQ8SIC0</accession>
<dbReference type="Pfam" id="PF16087">
    <property type="entry name" value="DUF4817"/>
    <property type="match status" value="1"/>
</dbReference>
<feature type="domain" description="DUF4817" evidence="3">
    <location>
        <begin position="3"/>
        <end position="45"/>
    </location>
</feature>
<comment type="caution">
    <text evidence="4">The sequence shown here is derived from an EMBL/GenBank/DDBJ whole genome shotgun (WGS) entry which is preliminary data.</text>
</comment>
<evidence type="ECO:0000313" key="5">
    <source>
        <dbReference type="Proteomes" id="UP001148838"/>
    </source>
</evidence>
<name>A0ABQ8SIC0_PERAM</name>